<dbReference type="PANTHER" id="PTHR47017:SF1">
    <property type="entry name" value="ACYL-COA"/>
    <property type="match status" value="1"/>
</dbReference>
<reference evidence="2 3" key="1">
    <citation type="submission" date="2018-07" db="EMBL/GenBank/DDBJ databases">
        <title>The complete nuclear genome of the prasinophyte Chloropicon primus (CCMP1205).</title>
        <authorList>
            <person name="Pombert J.-F."/>
            <person name="Otis C."/>
            <person name="Turmel M."/>
            <person name="Lemieux C."/>
        </authorList>
    </citation>
    <scope>NUCLEOTIDE SEQUENCE [LARGE SCALE GENOMIC DNA]</scope>
    <source>
        <strain evidence="2 3">CCMP1205</strain>
    </source>
</reference>
<feature type="region of interest" description="Disordered" evidence="1">
    <location>
        <begin position="1"/>
        <end position="44"/>
    </location>
</feature>
<accession>A0A5B8MWD7</accession>
<evidence type="ECO:0000256" key="1">
    <source>
        <dbReference type="SAM" id="MobiDB-lite"/>
    </source>
</evidence>
<dbReference type="Gene3D" id="3.40.630.30">
    <property type="match status" value="1"/>
</dbReference>
<evidence type="ECO:0008006" key="4">
    <source>
        <dbReference type="Google" id="ProtNLM"/>
    </source>
</evidence>
<dbReference type="SUPFAM" id="SSF55729">
    <property type="entry name" value="Acyl-CoA N-acyltransferases (Nat)"/>
    <property type="match status" value="1"/>
</dbReference>
<dbReference type="Proteomes" id="UP000316726">
    <property type="component" value="Chromosome 14"/>
</dbReference>
<keyword evidence="3" id="KW-1185">Reference proteome</keyword>
<evidence type="ECO:0000313" key="3">
    <source>
        <dbReference type="Proteomes" id="UP000316726"/>
    </source>
</evidence>
<organism evidence="2 3">
    <name type="scientific">Chloropicon primus</name>
    <dbReference type="NCBI Taxonomy" id="1764295"/>
    <lineage>
        <taxon>Eukaryota</taxon>
        <taxon>Viridiplantae</taxon>
        <taxon>Chlorophyta</taxon>
        <taxon>Chloropicophyceae</taxon>
        <taxon>Chloropicales</taxon>
        <taxon>Chloropicaceae</taxon>
        <taxon>Chloropicon</taxon>
    </lineage>
</organism>
<sequence length="435" mass="49120">MAMAMADSMTARSATMRSTASRRGGAGRKMEAERHRREASRGSRLELRTVSSIAEVDSEEWNRCAEGSGQTNPFLSHEFLSALEESGSASRETGWLPSHAVLSREGSGGEVLGVCPLYLKGHSYGEYVFDHSWANAYGRLTGKRYYPKLQSCVPFSPVTGTRLLAKAGEGREEVLGMLSTSLVTIADEMEGVSGLHITFNTREELSHLSKDQGYLPRCGIQYHWENNGYETFDDFLMTLRQSKRKTIRQERKCAAKNDLTISRAFGSEIKAKDWDEFYGFYLNTCDAKWGEAYLNREFFHRIGETLGDKVMVVFVEDAFGEKVAGALNLVGSDTLFGRNWGCKRGFHVKNLHFETCYYQAVEAAIEMKLSRVEAGAQGEHKIQRGYLPTLTYSTHYIKDPRFRMVVENFLKEEKHQIDYTLDVLRQELSPYKAAA</sequence>
<dbReference type="InterPro" id="IPR016181">
    <property type="entry name" value="Acyl_CoA_acyltransferase"/>
</dbReference>
<protein>
    <recommendedName>
        <fullName evidence="4">Acyl-CoA N-acyltransferase</fullName>
    </recommendedName>
</protein>
<evidence type="ECO:0000313" key="2">
    <source>
        <dbReference type="EMBL" id="QDZ24671.1"/>
    </source>
</evidence>
<dbReference type="AlphaFoldDB" id="A0A5B8MWD7"/>
<proteinExistence type="predicted"/>
<feature type="compositionally biased region" description="Low complexity" evidence="1">
    <location>
        <begin position="8"/>
        <end position="23"/>
    </location>
</feature>
<dbReference type="PANTHER" id="PTHR47017">
    <property type="entry name" value="ACYL-COA"/>
    <property type="match status" value="1"/>
</dbReference>
<dbReference type="OrthoDB" id="1946at2759"/>
<dbReference type="EMBL" id="CP031047">
    <property type="protein sequence ID" value="QDZ24671.1"/>
    <property type="molecule type" value="Genomic_DNA"/>
</dbReference>
<feature type="compositionally biased region" description="Basic and acidic residues" evidence="1">
    <location>
        <begin position="28"/>
        <end position="44"/>
    </location>
</feature>
<dbReference type="Pfam" id="PF04339">
    <property type="entry name" value="FemAB_like"/>
    <property type="match status" value="1"/>
</dbReference>
<name>A0A5B8MWD7_9CHLO</name>
<gene>
    <name evidence="2" type="ORF">A3770_14p71890</name>
</gene>
<dbReference type="InterPro" id="IPR007434">
    <property type="entry name" value="FemAB-like"/>
</dbReference>